<dbReference type="Proteomes" id="UP000192923">
    <property type="component" value="Unassembled WGS sequence"/>
</dbReference>
<dbReference type="STRING" id="1760988.SAMN02949497_2170"/>
<gene>
    <name evidence="1" type="ORF">SAMN02949497_2170</name>
</gene>
<sequence length="111" mass="12684">MDKQCNRVGEGYPSLCAVWKDPDFDAKQRAFYYVRVLENPVCRYSTLICQKTYDLNPLDPDHCSSNLATLPAQQQAEAAKCCSNETTTPYVQPVTQERAWTSPIWYSPSRL</sequence>
<dbReference type="AlphaFoldDB" id="A0A1Y6D366"/>
<accession>A0A1Y6D366</accession>
<proteinExistence type="predicted"/>
<dbReference type="EMBL" id="FXAM01000001">
    <property type="protein sequence ID" value="SMF94834.1"/>
    <property type="molecule type" value="Genomic_DNA"/>
</dbReference>
<dbReference type="OrthoDB" id="5739704at2"/>
<evidence type="ECO:0000313" key="1">
    <source>
        <dbReference type="EMBL" id="SMF94834.1"/>
    </source>
</evidence>
<dbReference type="RefSeq" id="WP_085212558.1">
    <property type="nucleotide sequence ID" value="NZ_FXAM01000001.1"/>
</dbReference>
<protein>
    <submittedName>
        <fullName evidence="1">Uncharacterized protein</fullName>
    </submittedName>
</protein>
<reference evidence="1 2" key="1">
    <citation type="submission" date="2016-12" db="EMBL/GenBank/DDBJ databases">
        <authorList>
            <person name="Song W.-J."/>
            <person name="Kurnit D.M."/>
        </authorList>
    </citation>
    <scope>NUCLEOTIDE SEQUENCE [LARGE SCALE GENOMIC DNA]</scope>
    <source>
        <strain evidence="1 2">175</strain>
    </source>
</reference>
<name>A0A1Y6D366_9GAMM</name>
<evidence type="ECO:0000313" key="2">
    <source>
        <dbReference type="Proteomes" id="UP000192923"/>
    </source>
</evidence>
<keyword evidence="2" id="KW-1185">Reference proteome</keyword>
<dbReference type="InterPro" id="IPR022028">
    <property type="entry name" value="DUF3604"/>
</dbReference>
<dbReference type="Pfam" id="PF12228">
    <property type="entry name" value="DUF3604"/>
    <property type="match status" value="2"/>
</dbReference>
<organism evidence="1 2">
    <name type="scientific">Methylomagnum ishizawai</name>
    <dbReference type="NCBI Taxonomy" id="1760988"/>
    <lineage>
        <taxon>Bacteria</taxon>
        <taxon>Pseudomonadati</taxon>
        <taxon>Pseudomonadota</taxon>
        <taxon>Gammaproteobacteria</taxon>
        <taxon>Methylococcales</taxon>
        <taxon>Methylococcaceae</taxon>
        <taxon>Methylomagnum</taxon>
    </lineage>
</organism>